<dbReference type="PANTHER" id="PTHR47074">
    <property type="entry name" value="BNAC02G40300D PROTEIN"/>
    <property type="match status" value="1"/>
</dbReference>
<dbReference type="EMBL" id="JACGWM010000009">
    <property type="protein sequence ID" value="KAL0352101.1"/>
    <property type="molecule type" value="Genomic_DNA"/>
</dbReference>
<dbReference type="InterPro" id="IPR044730">
    <property type="entry name" value="RNase_H-like_dom_plant"/>
</dbReference>
<protein>
    <recommendedName>
        <fullName evidence="4">RNase H type-1 domain-containing protein</fullName>
    </recommendedName>
</protein>
<dbReference type="CDD" id="cd06222">
    <property type="entry name" value="RNase_H_like"/>
    <property type="match status" value="1"/>
</dbReference>
<dbReference type="Pfam" id="PF13966">
    <property type="entry name" value="zf-RVT"/>
    <property type="match status" value="1"/>
</dbReference>
<feature type="domain" description="Reverse transcriptase zinc-binding" evidence="2">
    <location>
        <begin position="255"/>
        <end position="306"/>
    </location>
</feature>
<sequence>MWPVLGPTDRTGRSGPGLKTLVAVARSAPKVSHTCFTDDTLIFCQASKDALIQVREVLDTYGKASGQQINLQNSSIVFGRNTPPSNRNELAAVLGVRIDSTYEKYFGLPYVVDNNKIHRIAWKKLCGGKKAGGLGFRDLRAFNLRIGDGRSVQVWDDKWIPRPTTIQPITPKNGLSPGFRVADLVDEATHSWKTEQIDNLFWHDDAAVIKAIPIGRFSSLDTQVWHYNKNGSFSVKFAYHIVCRLPSLRNNQVLGHSSEKKMIWNAIWKARAPNKIKVFLWRVCKEAIPTTSHLIRRTCDVEPACKPGPLLTYHGLLFHNGETNRNKRVMENKHSSPIEVLASARSFLQDFENCIIRTNPPSRFSAPTRSPPKSSTIKINFDASVAKELGRAGLDVIARDHEGNCVAWPTKTLLGATDPEHCEALAARLAVDLGIEQNWRNCLIVGDCILVIQKLLVAKEDASAIGPIISDILRLSHFFDSLSYAHVKRTANSAAHYLVKAAFIIQAGGNPPASLSGTLVVESHLY</sequence>
<dbReference type="Gene3D" id="3.30.420.10">
    <property type="entry name" value="Ribonuclease H-like superfamily/Ribonuclease H"/>
    <property type="match status" value="1"/>
</dbReference>
<evidence type="ECO:0000259" key="1">
    <source>
        <dbReference type="Pfam" id="PF13456"/>
    </source>
</evidence>
<comment type="caution">
    <text evidence="3">The sequence shown here is derived from an EMBL/GenBank/DDBJ whole genome shotgun (WGS) entry which is preliminary data.</text>
</comment>
<dbReference type="InterPro" id="IPR026960">
    <property type="entry name" value="RVT-Znf"/>
</dbReference>
<dbReference type="PANTHER" id="PTHR47074:SF21">
    <property type="entry name" value="RNASE H TYPE-1 DOMAIN-CONTAINING PROTEIN"/>
    <property type="match status" value="1"/>
</dbReference>
<reference evidence="3" key="2">
    <citation type="journal article" date="2024" name="Plant">
        <title>Genomic evolution and insights into agronomic trait innovations of Sesamum species.</title>
        <authorList>
            <person name="Miao H."/>
            <person name="Wang L."/>
            <person name="Qu L."/>
            <person name="Liu H."/>
            <person name="Sun Y."/>
            <person name="Le M."/>
            <person name="Wang Q."/>
            <person name="Wei S."/>
            <person name="Zheng Y."/>
            <person name="Lin W."/>
            <person name="Duan Y."/>
            <person name="Cao H."/>
            <person name="Xiong S."/>
            <person name="Wang X."/>
            <person name="Wei L."/>
            <person name="Li C."/>
            <person name="Ma Q."/>
            <person name="Ju M."/>
            <person name="Zhao R."/>
            <person name="Li G."/>
            <person name="Mu C."/>
            <person name="Tian Q."/>
            <person name="Mei H."/>
            <person name="Zhang T."/>
            <person name="Gao T."/>
            <person name="Zhang H."/>
        </authorList>
    </citation>
    <scope>NUCLEOTIDE SEQUENCE</scope>
    <source>
        <strain evidence="3">KEN8</strain>
    </source>
</reference>
<gene>
    <name evidence="3" type="ORF">Scaly_1598800</name>
</gene>
<proteinExistence type="predicted"/>
<evidence type="ECO:0000313" key="3">
    <source>
        <dbReference type="EMBL" id="KAL0352101.1"/>
    </source>
</evidence>
<reference evidence="3" key="1">
    <citation type="submission" date="2020-06" db="EMBL/GenBank/DDBJ databases">
        <authorList>
            <person name="Li T."/>
            <person name="Hu X."/>
            <person name="Zhang T."/>
            <person name="Song X."/>
            <person name="Zhang H."/>
            <person name="Dai N."/>
            <person name="Sheng W."/>
            <person name="Hou X."/>
            <person name="Wei L."/>
        </authorList>
    </citation>
    <scope>NUCLEOTIDE SEQUENCE</scope>
    <source>
        <strain evidence="3">KEN8</strain>
        <tissue evidence="3">Leaf</tissue>
    </source>
</reference>
<organism evidence="3">
    <name type="scientific">Sesamum calycinum</name>
    <dbReference type="NCBI Taxonomy" id="2727403"/>
    <lineage>
        <taxon>Eukaryota</taxon>
        <taxon>Viridiplantae</taxon>
        <taxon>Streptophyta</taxon>
        <taxon>Embryophyta</taxon>
        <taxon>Tracheophyta</taxon>
        <taxon>Spermatophyta</taxon>
        <taxon>Magnoliopsida</taxon>
        <taxon>eudicotyledons</taxon>
        <taxon>Gunneridae</taxon>
        <taxon>Pentapetalae</taxon>
        <taxon>asterids</taxon>
        <taxon>lamiids</taxon>
        <taxon>Lamiales</taxon>
        <taxon>Pedaliaceae</taxon>
        <taxon>Sesamum</taxon>
    </lineage>
</organism>
<dbReference type="InterPro" id="IPR002156">
    <property type="entry name" value="RNaseH_domain"/>
</dbReference>
<dbReference type="InterPro" id="IPR036397">
    <property type="entry name" value="RNaseH_sf"/>
</dbReference>
<evidence type="ECO:0000259" key="2">
    <source>
        <dbReference type="Pfam" id="PF13966"/>
    </source>
</evidence>
<dbReference type="InterPro" id="IPR012337">
    <property type="entry name" value="RNaseH-like_sf"/>
</dbReference>
<dbReference type="Pfam" id="PF13456">
    <property type="entry name" value="RVT_3"/>
    <property type="match status" value="1"/>
</dbReference>
<dbReference type="GO" id="GO:0003676">
    <property type="term" value="F:nucleic acid binding"/>
    <property type="evidence" value="ECO:0007669"/>
    <property type="project" value="InterPro"/>
</dbReference>
<dbReference type="SUPFAM" id="SSF53098">
    <property type="entry name" value="Ribonuclease H-like"/>
    <property type="match status" value="1"/>
</dbReference>
<feature type="domain" description="RNase H type-1" evidence="1">
    <location>
        <begin position="380"/>
        <end position="502"/>
    </location>
</feature>
<accession>A0AAW2PBI6</accession>
<evidence type="ECO:0008006" key="4">
    <source>
        <dbReference type="Google" id="ProtNLM"/>
    </source>
</evidence>
<dbReference type="AlphaFoldDB" id="A0AAW2PBI6"/>
<name>A0AAW2PBI6_9LAMI</name>
<dbReference type="InterPro" id="IPR052929">
    <property type="entry name" value="RNase_H-like_EbsB-rel"/>
</dbReference>
<dbReference type="GO" id="GO:0004523">
    <property type="term" value="F:RNA-DNA hybrid ribonuclease activity"/>
    <property type="evidence" value="ECO:0007669"/>
    <property type="project" value="InterPro"/>
</dbReference>